<evidence type="ECO:0000313" key="9">
    <source>
        <dbReference type="EMBL" id="MBE6420625.1"/>
    </source>
</evidence>
<accession>A0A928HI29</accession>
<dbReference type="Gene3D" id="1.20.1600.10">
    <property type="entry name" value="Outer membrane efflux proteins (OEP)"/>
    <property type="match status" value="1"/>
</dbReference>
<dbReference type="PIRSF" id="PIRSF001892">
    <property type="entry name" value="CyaE"/>
    <property type="match status" value="1"/>
</dbReference>
<evidence type="ECO:0000256" key="8">
    <source>
        <dbReference type="SAM" id="SignalP"/>
    </source>
</evidence>
<evidence type="ECO:0000313" key="10">
    <source>
        <dbReference type="Proteomes" id="UP000725649"/>
    </source>
</evidence>
<dbReference type="InterPro" id="IPR028351">
    <property type="entry name" value="CyaE"/>
</dbReference>
<dbReference type="SUPFAM" id="SSF56954">
    <property type="entry name" value="Outer membrane efflux proteins (OEP)"/>
    <property type="match status" value="1"/>
</dbReference>
<dbReference type="GO" id="GO:1990281">
    <property type="term" value="C:efflux pump complex"/>
    <property type="evidence" value="ECO:0007669"/>
    <property type="project" value="TreeGrafter"/>
</dbReference>
<evidence type="ECO:0000256" key="5">
    <source>
        <dbReference type="ARBA" id="ARBA00022692"/>
    </source>
</evidence>
<dbReference type="InterPro" id="IPR003423">
    <property type="entry name" value="OMP_efflux"/>
</dbReference>
<comment type="similarity">
    <text evidence="2">Belongs to the outer membrane factor (OMF) (TC 1.B.17) family.</text>
</comment>
<dbReference type="AlphaFoldDB" id="A0A928HI29"/>
<evidence type="ECO:0000256" key="3">
    <source>
        <dbReference type="ARBA" id="ARBA00022448"/>
    </source>
</evidence>
<feature type="signal peptide" evidence="8">
    <location>
        <begin position="1"/>
        <end position="20"/>
    </location>
</feature>
<dbReference type="Proteomes" id="UP000725649">
    <property type="component" value="Unassembled WGS sequence"/>
</dbReference>
<dbReference type="InterPro" id="IPR051906">
    <property type="entry name" value="TolC-like"/>
</dbReference>
<feature type="chain" id="PRO_5036862797" evidence="8">
    <location>
        <begin position="21"/>
        <end position="445"/>
    </location>
</feature>
<dbReference type="GO" id="GO:0015562">
    <property type="term" value="F:efflux transmembrane transporter activity"/>
    <property type="evidence" value="ECO:0007669"/>
    <property type="project" value="InterPro"/>
</dbReference>
<keyword evidence="6" id="KW-0472">Membrane</keyword>
<evidence type="ECO:0000256" key="6">
    <source>
        <dbReference type="ARBA" id="ARBA00023136"/>
    </source>
</evidence>
<evidence type="ECO:0000256" key="2">
    <source>
        <dbReference type="ARBA" id="ARBA00007613"/>
    </source>
</evidence>
<evidence type="ECO:0000256" key="1">
    <source>
        <dbReference type="ARBA" id="ARBA00004442"/>
    </source>
</evidence>
<gene>
    <name evidence="9" type="ORF">E7027_00520</name>
</gene>
<keyword evidence="3" id="KW-0813">Transport</keyword>
<dbReference type="PANTHER" id="PTHR30026:SF20">
    <property type="entry name" value="OUTER MEMBRANE PROTEIN TOLC"/>
    <property type="match status" value="1"/>
</dbReference>
<proteinExistence type="inferred from homology"/>
<keyword evidence="7" id="KW-0998">Cell outer membrane</keyword>
<protein>
    <submittedName>
        <fullName evidence="9">TolC family protein</fullName>
    </submittedName>
</protein>
<organism evidence="9 10">
    <name type="scientific">Candidatus Avelusimicrobium gallicola</name>
    <dbReference type="NCBI Taxonomy" id="2562704"/>
    <lineage>
        <taxon>Bacteria</taxon>
        <taxon>Pseudomonadati</taxon>
        <taxon>Elusimicrobiota</taxon>
        <taxon>Elusimicrobia</taxon>
        <taxon>Elusimicrobiales</taxon>
        <taxon>Elusimicrobiaceae</taxon>
        <taxon>Candidatus Avelusimicrobium</taxon>
    </lineage>
</organism>
<keyword evidence="8" id="KW-0732">Signal</keyword>
<comment type="caution">
    <text evidence="9">The sequence shown here is derived from an EMBL/GenBank/DDBJ whole genome shotgun (WGS) entry which is preliminary data.</text>
</comment>
<evidence type="ECO:0000256" key="7">
    <source>
        <dbReference type="ARBA" id="ARBA00023237"/>
    </source>
</evidence>
<dbReference type="GO" id="GO:0015288">
    <property type="term" value="F:porin activity"/>
    <property type="evidence" value="ECO:0007669"/>
    <property type="project" value="TreeGrafter"/>
</dbReference>
<dbReference type="GO" id="GO:0009279">
    <property type="term" value="C:cell outer membrane"/>
    <property type="evidence" value="ECO:0007669"/>
    <property type="project" value="UniProtKB-SubCell"/>
</dbReference>
<keyword evidence="5" id="KW-0812">Transmembrane</keyword>
<dbReference type="Pfam" id="PF02321">
    <property type="entry name" value="OEP"/>
    <property type="match status" value="2"/>
</dbReference>
<dbReference type="PANTHER" id="PTHR30026">
    <property type="entry name" value="OUTER MEMBRANE PROTEIN TOLC"/>
    <property type="match status" value="1"/>
</dbReference>
<sequence>MMKKYLLVLAACCCVLPGTALDVLGAYSVRPPEGCVDKDVTSEEMNLEDLIQVSICTNPSLAAQYMGVKASEAGLGSSRSEYLPSITLTGTGNIVGERLEGASYAQQEPYSGKAEASWLLFDFGGRGSRIGRTRAYLDAANFAYNAALQEMVLSVQTAYLNLLAAQESLVSANASLDTYKQSYDEAKKRYKLGMVSLSDKLQAKTRYEQALLTVVQAENRVKQFSGALAVLVNLSPDAQIRLAKPQFDDKTVQIENDNVQELMQLALENRPEIHAQESTAEASKENLQATKTGFLPKLSAVASASYNDNWKYSSPYKTDASAGLMLSWPLFSGFSTVYQTQQASYQYKQAKNQTEGLKRQVENEVWNAYQNYKTAVRSYEISQTVLESAEENERVAFRYYEVGKGDIINLLTAVAQLADARQNKITAFYSLLLSKANLYRSIGKY</sequence>
<comment type="subcellular location">
    <subcellularLocation>
        <location evidence="1">Cell outer membrane</location>
    </subcellularLocation>
</comment>
<evidence type="ECO:0000256" key="4">
    <source>
        <dbReference type="ARBA" id="ARBA00022452"/>
    </source>
</evidence>
<reference evidence="9" key="1">
    <citation type="submission" date="2019-04" db="EMBL/GenBank/DDBJ databases">
        <title>Evolution of Biomass-Degrading Anaerobic Consortia Revealed by Metagenomics.</title>
        <authorList>
            <person name="Peng X."/>
        </authorList>
    </citation>
    <scope>NUCLEOTIDE SEQUENCE</scope>
    <source>
        <strain evidence="9">SIG66</strain>
    </source>
</reference>
<dbReference type="EMBL" id="SUVG01000001">
    <property type="protein sequence ID" value="MBE6420625.1"/>
    <property type="molecule type" value="Genomic_DNA"/>
</dbReference>
<name>A0A928HI29_9BACT</name>
<keyword evidence="4" id="KW-1134">Transmembrane beta strand</keyword>